<name>A0A0N0NQR4_9EURO</name>
<accession>A0A0N0NQR4</accession>
<evidence type="ECO:0000313" key="2">
    <source>
        <dbReference type="Proteomes" id="UP000038010"/>
    </source>
</evidence>
<gene>
    <name evidence="1" type="ORF">AB675_8300</name>
</gene>
<dbReference type="AlphaFoldDB" id="A0A0N0NQR4"/>
<sequence length="136" mass="15824">MAPTEHTFPVSSLPSQVHSTTKNFKTKSRKLPTDFDLQRACELFEVVQYSCTSEKEMRDAVLRNPNAKPLPMECFPFVRLFRRCGQRDGSVFHVETTAWEGQYKWEAPTKRILEEATTLHDDAKEKGRGRWSWWSG</sequence>
<evidence type="ECO:0000313" key="1">
    <source>
        <dbReference type="EMBL" id="KPI44221.1"/>
    </source>
</evidence>
<dbReference type="VEuPathDB" id="FungiDB:AB675_8300"/>
<dbReference type="InterPro" id="IPR024645">
    <property type="entry name" value="Mitochondr_Som1"/>
</dbReference>
<protein>
    <submittedName>
        <fullName evidence="1">Uncharacterized protein</fullName>
    </submittedName>
</protein>
<dbReference type="RefSeq" id="XP_018004184.1">
    <property type="nucleotide sequence ID" value="XM_018148737.1"/>
</dbReference>
<comment type="caution">
    <text evidence="1">The sequence shown here is derived from an EMBL/GenBank/DDBJ whole genome shotgun (WGS) entry which is preliminary data.</text>
</comment>
<organism evidence="1 2">
    <name type="scientific">Cyphellophora attinorum</name>
    <dbReference type="NCBI Taxonomy" id="1664694"/>
    <lineage>
        <taxon>Eukaryota</taxon>
        <taxon>Fungi</taxon>
        <taxon>Dikarya</taxon>
        <taxon>Ascomycota</taxon>
        <taxon>Pezizomycotina</taxon>
        <taxon>Eurotiomycetes</taxon>
        <taxon>Chaetothyriomycetidae</taxon>
        <taxon>Chaetothyriales</taxon>
        <taxon>Cyphellophoraceae</taxon>
        <taxon>Cyphellophora</taxon>
    </lineage>
</organism>
<dbReference type="GeneID" id="28740616"/>
<reference evidence="1 2" key="1">
    <citation type="submission" date="2015-06" db="EMBL/GenBank/DDBJ databases">
        <title>Draft genome of the ant-associated black yeast Phialophora attae CBS 131958.</title>
        <authorList>
            <person name="Moreno L.F."/>
            <person name="Stielow B.J."/>
            <person name="de Hoog S."/>
            <person name="Vicente V.A."/>
            <person name="Weiss V.A."/>
            <person name="de Vries M."/>
            <person name="Cruz L.M."/>
            <person name="Souza E.M."/>
        </authorList>
    </citation>
    <scope>NUCLEOTIDE SEQUENCE [LARGE SCALE GENOMIC DNA]</scope>
    <source>
        <strain evidence="1 2">CBS 131958</strain>
    </source>
</reference>
<dbReference type="OrthoDB" id="3983163at2759"/>
<keyword evidence="2" id="KW-1185">Reference proteome</keyword>
<dbReference type="Proteomes" id="UP000038010">
    <property type="component" value="Unassembled WGS sequence"/>
</dbReference>
<proteinExistence type="predicted"/>
<dbReference type="EMBL" id="LFJN01000003">
    <property type="protein sequence ID" value="KPI44221.1"/>
    <property type="molecule type" value="Genomic_DNA"/>
</dbReference>
<dbReference type="Pfam" id="PF11093">
    <property type="entry name" value="Mitochondr_Som1"/>
    <property type="match status" value="1"/>
</dbReference>
<dbReference type="GO" id="GO:0042720">
    <property type="term" value="C:mitochondrial inner membrane peptidase complex"/>
    <property type="evidence" value="ECO:0007669"/>
    <property type="project" value="InterPro"/>
</dbReference>